<keyword evidence="2" id="KW-0378">Hydrolase</keyword>
<accession>A0A9D7E6J5</accession>
<dbReference type="InterPro" id="IPR003386">
    <property type="entry name" value="LACT/PDAT_acylTrfase"/>
</dbReference>
<dbReference type="EMBL" id="JADJEV010000004">
    <property type="protein sequence ID" value="MBK6974733.1"/>
    <property type="molecule type" value="Genomic_DNA"/>
</dbReference>
<dbReference type="GO" id="GO:0006629">
    <property type="term" value="P:lipid metabolic process"/>
    <property type="evidence" value="ECO:0007669"/>
    <property type="project" value="InterPro"/>
</dbReference>
<reference evidence="3" key="1">
    <citation type="journal article" date="2021" name="Nat. Commun.">
        <title>Connecting structure to function with the recovery of over 1000 high-quality metagenome-assembled genomes from activated sludge using long-read sequencing.</title>
        <authorList>
            <person name="Singleton C.M."/>
            <person name="Petriglieri F."/>
            <person name="Kristensen J.M."/>
            <person name="Kirkegaard R.H."/>
            <person name="Michaelsen T.Y."/>
            <person name="Andersen M.H."/>
            <person name="Kondrotaite Z."/>
            <person name="Karst S.M."/>
            <person name="Dueholm M.S."/>
            <person name="Nielsen P.H."/>
            <person name="Albertsen M."/>
        </authorList>
    </citation>
    <scope>NUCLEOTIDE SEQUENCE [LARGE SCALE GENOMIC DNA]</scope>
</reference>
<gene>
    <name evidence="2" type="ORF">IPH26_17955</name>
</gene>
<dbReference type="GO" id="GO:0016787">
    <property type="term" value="F:hydrolase activity"/>
    <property type="evidence" value="ECO:0007669"/>
    <property type="project" value="UniProtKB-KW"/>
</dbReference>
<protein>
    <submittedName>
        <fullName evidence="2">Alpha/beta hydrolase</fullName>
    </submittedName>
</protein>
<dbReference type="InterPro" id="IPR029058">
    <property type="entry name" value="AB_hydrolase_fold"/>
</dbReference>
<dbReference type="PANTHER" id="PTHR11440">
    <property type="entry name" value="LECITHIN-CHOLESTEROL ACYLTRANSFERASE-RELATED"/>
    <property type="match status" value="1"/>
</dbReference>
<comment type="caution">
    <text evidence="2">The sequence shown here is derived from an EMBL/GenBank/DDBJ whole genome shotgun (WGS) entry which is preliminary data.</text>
</comment>
<dbReference type="Proteomes" id="UP000807785">
    <property type="component" value="Unassembled WGS sequence"/>
</dbReference>
<evidence type="ECO:0000313" key="3">
    <source>
        <dbReference type="Proteomes" id="UP000807785"/>
    </source>
</evidence>
<evidence type="ECO:0000313" key="2">
    <source>
        <dbReference type="EMBL" id="MBK6974733.1"/>
    </source>
</evidence>
<dbReference type="Gene3D" id="3.40.50.1820">
    <property type="entry name" value="alpha/beta hydrolase"/>
    <property type="match status" value="1"/>
</dbReference>
<dbReference type="Pfam" id="PF02450">
    <property type="entry name" value="LCAT"/>
    <property type="match status" value="1"/>
</dbReference>
<name>A0A9D7E6J5_9PROT</name>
<feature type="region of interest" description="Disordered" evidence="1">
    <location>
        <begin position="440"/>
        <end position="461"/>
    </location>
</feature>
<dbReference type="GO" id="GO:0008374">
    <property type="term" value="F:O-acyltransferase activity"/>
    <property type="evidence" value="ECO:0007669"/>
    <property type="project" value="InterPro"/>
</dbReference>
<proteinExistence type="predicted"/>
<dbReference type="AlphaFoldDB" id="A0A9D7E6J5"/>
<dbReference type="SUPFAM" id="SSF53474">
    <property type="entry name" value="alpha/beta-Hydrolases"/>
    <property type="match status" value="1"/>
</dbReference>
<organism evidence="2 3">
    <name type="scientific">Candidatus Methylophosphatis roskildensis</name>
    <dbReference type="NCBI Taxonomy" id="2899263"/>
    <lineage>
        <taxon>Bacteria</taxon>
        <taxon>Pseudomonadati</taxon>
        <taxon>Pseudomonadota</taxon>
        <taxon>Betaproteobacteria</taxon>
        <taxon>Nitrosomonadales</taxon>
        <taxon>Sterolibacteriaceae</taxon>
        <taxon>Candidatus Methylophosphatis</taxon>
    </lineage>
</organism>
<sequence length="494" mass="53760">MSDLTHAFLAADTARRAELLGDADTTSALRRYLGDAAFADLQRVGARAAASEHLGIKSPPNLVFVPGVMGSLLYSKTRGGVRWLNFDTLKMMNGLALDDAGTDDADAANRIEPFTVDVSYEPFASAVLAREDFGHEMFAYDWRKMYSESTRALRDLIFAMHKKNGGLKVHIVAHSMGGLMTRATLKEYGELWDVVGRIAFIGTPHYGSASIAGYLKNHLSGFEKLTLLAKFLSRETFRSLWGVLSLLPAPAGVYPGSRPGEPFATPAKGAGHKLGYAHPCANFNLYDAEAWDLGLDATATTRLQTVLDAVKAFHLDLYRWHNDPAELLQDHCDKMLMVAGVGYKSLFRMEYVDKLGGLWTSMEKTTSRVDGDPHRDSDGRVPIASARLERVRLKYVKGVHGGLTNIPAVCTDVFRWLKGERMTLLADTPEDALGGHLSAATAESEAPNLDGSAGAHDDDPGYLDLDASSTLDLDQAEQRIASGAVPGFNLLKIL</sequence>
<evidence type="ECO:0000256" key="1">
    <source>
        <dbReference type="SAM" id="MobiDB-lite"/>
    </source>
</evidence>